<dbReference type="AlphaFoldDB" id="A0A7W5JSH5"/>
<keyword evidence="6 8" id="KW-0472">Membrane</keyword>
<keyword evidence="11" id="KW-1185">Reference proteome</keyword>
<dbReference type="RefSeq" id="WP_332836632.1">
    <property type="nucleotide sequence ID" value="NZ_JACHZG010000001.1"/>
</dbReference>
<dbReference type="EMBL" id="JACHZG010000001">
    <property type="protein sequence ID" value="MBB3325546.1"/>
    <property type="molecule type" value="Genomic_DNA"/>
</dbReference>
<evidence type="ECO:0000256" key="8">
    <source>
        <dbReference type="SAM" id="Phobius"/>
    </source>
</evidence>
<sequence length="463" mass="48918">MTVDTDRPTPLTDTRADRPTDPADLPDAAEAVVADERGAEEAGTKRRSMFAALGQPNYRIYFAGAFVSNIGTWMQRVAQDWLVLELSHGSALAVGVTTGLQFLPMLLLSPYGGLIADRFDKRRILRVTQGWMAVCAAVLGLLAVTGVAQTWHVFVIALAFGLGTAFDNPARQAFVSEVAGGEHIANAVGLNSANFNAGRVIGPALAGLVIAGFGSGWAILSNAVTYGAMILALSLMNPALLNRAERPPRAKHQIREGMSYIAHRSDLLLILCVAFFVGTFGMNFQMTSALMAQQEFHKGAAAYGILGTFMAVGSLTGALLAARRQTRPRGRFVVIMALAFAVVEIAAGLMPTYATYAAILPLLGLVALLTLTAANASVQLGAAGHLRGRVMALYMMVLMGGTPIGAPLLGWVGEVLGPRWTLIGGGGLTALGVLASVAFVLHREHLKVRPHLHPHPNLEVKAA</sequence>
<dbReference type="Proteomes" id="UP000565572">
    <property type="component" value="Unassembled WGS sequence"/>
</dbReference>
<dbReference type="InterPro" id="IPR020846">
    <property type="entry name" value="MFS_dom"/>
</dbReference>
<evidence type="ECO:0000313" key="10">
    <source>
        <dbReference type="EMBL" id="MBB3325546.1"/>
    </source>
</evidence>
<accession>A0A7W5JSH5</accession>
<feature type="region of interest" description="Disordered" evidence="7">
    <location>
        <begin position="1"/>
        <end position="27"/>
    </location>
</feature>
<dbReference type="PROSITE" id="PS50850">
    <property type="entry name" value="MFS"/>
    <property type="match status" value="1"/>
</dbReference>
<dbReference type="Gene3D" id="1.20.1250.20">
    <property type="entry name" value="MFS general substrate transporter like domains"/>
    <property type="match status" value="1"/>
</dbReference>
<keyword evidence="5 8" id="KW-1133">Transmembrane helix</keyword>
<feature type="transmembrane region" description="Helical" evidence="8">
    <location>
        <begin position="200"/>
        <end position="220"/>
    </location>
</feature>
<dbReference type="InterPro" id="IPR036259">
    <property type="entry name" value="MFS_trans_sf"/>
</dbReference>
<feature type="transmembrane region" description="Helical" evidence="8">
    <location>
        <begin position="419"/>
        <end position="441"/>
    </location>
</feature>
<name>A0A7W5JSH5_9ACTN</name>
<feature type="transmembrane region" description="Helical" evidence="8">
    <location>
        <begin position="265"/>
        <end position="284"/>
    </location>
</feature>
<evidence type="ECO:0000256" key="1">
    <source>
        <dbReference type="ARBA" id="ARBA00004651"/>
    </source>
</evidence>
<proteinExistence type="predicted"/>
<feature type="transmembrane region" description="Helical" evidence="8">
    <location>
        <begin position="332"/>
        <end position="350"/>
    </location>
</feature>
<feature type="transmembrane region" description="Helical" evidence="8">
    <location>
        <begin position="300"/>
        <end position="320"/>
    </location>
</feature>
<keyword evidence="3" id="KW-1003">Cell membrane</keyword>
<feature type="domain" description="Major facilitator superfamily (MFS) profile" evidence="9">
    <location>
        <begin position="57"/>
        <end position="444"/>
    </location>
</feature>
<comment type="caution">
    <text evidence="10">The sequence shown here is derived from an EMBL/GenBank/DDBJ whole genome shotgun (WGS) entry which is preliminary data.</text>
</comment>
<dbReference type="PANTHER" id="PTHR23513:SF11">
    <property type="entry name" value="STAPHYLOFERRIN A TRANSPORTER"/>
    <property type="match status" value="1"/>
</dbReference>
<gene>
    <name evidence="10" type="ORF">FHX39_000490</name>
</gene>
<evidence type="ECO:0000256" key="7">
    <source>
        <dbReference type="SAM" id="MobiDB-lite"/>
    </source>
</evidence>
<reference evidence="10 11" key="1">
    <citation type="submission" date="2020-08" db="EMBL/GenBank/DDBJ databases">
        <title>Sequencing the genomes of 1000 actinobacteria strains.</title>
        <authorList>
            <person name="Klenk H.-P."/>
        </authorList>
    </citation>
    <scope>NUCLEOTIDE SEQUENCE [LARGE SCALE GENOMIC DNA]</scope>
    <source>
        <strain evidence="10 11">DSM 11053</strain>
    </source>
</reference>
<dbReference type="SUPFAM" id="SSF103473">
    <property type="entry name" value="MFS general substrate transporter"/>
    <property type="match status" value="1"/>
</dbReference>
<feature type="transmembrane region" description="Helical" evidence="8">
    <location>
        <begin position="91"/>
        <end position="112"/>
    </location>
</feature>
<protein>
    <submittedName>
        <fullName evidence="10">MFS family permease</fullName>
    </submittedName>
</protein>
<evidence type="ECO:0000256" key="3">
    <source>
        <dbReference type="ARBA" id="ARBA00022475"/>
    </source>
</evidence>
<dbReference type="GO" id="GO:0005886">
    <property type="term" value="C:plasma membrane"/>
    <property type="evidence" value="ECO:0007669"/>
    <property type="project" value="UniProtKB-SubCell"/>
</dbReference>
<dbReference type="PANTHER" id="PTHR23513">
    <property type="entry name" value="INTEGRAL MEMBRANE EFFLUX PROTEIN-RELATED"/>
    <property type="match status" value="1"/>
</dbReference>
<keyword evidence="2" id="KW-0813">Transport</keyword>
<feature type="transmembrane region" description="Helical" evidence="8">
    <location>
        <begin position="356"/>
        <end position="378"/>
    </location>
</feature>
<dbReference type="Pfam" id="PF05977">
    <property type="entry name" value="MFS_3"/>
    <property type="match status" value="1"/>
</dbReference>
<dbReference type="InterPro" id="IPR010290">
    <property type="entry name" value="TM_effector"/>
</dbReference>
<evidence type="ECO:0000256" key="4">
    <source>
        <dbReference type="ARBA" id="ARBA00022692"/>
    </source>
</evidence>
<evidence type="ECO:0000259" key="9">
    <source>
        <dbReference type="PROSITE" id="PS50850"/>
    </source>
</evidence>
<evidence type="ECO:0000313" key="11">
    <source>
        <dbReference type="Proteomes" id="UP000565572"/>
    </source>
</evidence>
<evidence type="ECO:0000256" key="6">
    <source>
        <dbReference type="ARBA" id="ARBA00023136"/>
    </source>
</evidence>
<organism evidence="10 11">
    <name type="scientific">Microlunatus antarcticus</name>
    <dbReference type="NCBI Taxonomy" id="53388"/>
    <lineage>
        <taxon>Bacteria</taxon>
        <taxon>Bacillati</taxon>
        <taxon>Actinomycetota</taxon>
        <taxon>Actinomycetes</taxon>
        <taxon>Propionibacteriales</taxon>
        <taxon>Propionibacteriaceae</taxon>
        <taxon>Microlunatus</taxon>
    </lineage>
</organism>
<dbReference type="GO" id="GO:0022857">
    <property type="term" value="F:transmembrane transporter activity"/>
    <property type="evidence" value="ECO:0007669"/>
    <property type="project" value="InterPro"/>
</dbReference>
<evidence type="ECO:0000256" key="2">
    <source>
        <dbReference type="ARBA" id="ARBA00022448"/>
    </source>
</evidence>
<feature type="transmembrane region" description="Helical" evidence="8">
    <location>
        <begin position="390"/>
        <end position="413"/>
    </location>
</feature>
<evidence type="ECO:0000256" key="5">
    <source>
        <dbReference type="ARBA" id="ARBA00022989"/>
    </source>
</evidence>
<comment type="subcellular location">
    <subcellularLocation>
        <location evidence="1">Cell membrane</location>
        <topology evidence="1">Multi-pass membrane protein</topology>
    </subcellularLocation>
</comment>
<keyword evidence="4 8" id="KW-0812">Transmembrane</keyword>
<dbReference type="CDD" id="cd06173">
    <property type="entry name" value="MFS_MefA_like"/>
    <property type="match status" value="1"/>
</dbReference>